<feature type="compositionally biased region" description="Basic and acidic residues" evidence="1">
    <location>
        <begin position="49"/>
        <end position="66"/>
    </location>
</feature>
<organism evidence="2 3">
    <name type="scientific">Oculimacula yallundae</name>
    <dbReference type="NCBI Taxonomy" id="86028"/>
    <lineage>
        <taxon>Eukaryota</taxon>
        <taxon>Fungi</taxon>
        <taxon>Dikarya</taxon>
        <taxon>Ascomycota</taxon>
        <taxon>Pezizomycotina</taxon>
        <taxon>Leotiomycetes</taxon>
        <taxon>Helotiales</taxon>
        <taxon>Ploettnerulaceae</taxon>
        <taxon>Oculimacula</taxon>
    </lineage>
</organism>
<evidence type="ECO:0000256" key="1">
    <source>
        <dbReference type="SAM" id="MobiDB-lite"/>
    </source>
</evidence>
<evidence type="ECO:0000313" key="2">
    <source>
        <dbReference type="EMBL" id="KAL2073517.1"/>
    </source>
</evidence>
<name>A0ABR4CVA4_9HELO</name>
<accession>A0ABR4CVA4</accession>
<comment type="caution">
    <text evidence="2">The sequence shown here is derived from an EMBL/GenBank/DDBJ whole genome shotgun (WGS) entry which is preliminary data.</text>
</comment>
<dbReference type="Proteomes" id="UP001595075">
    <property type="component" value="Unassembled WGS sequence"/>
</dbReference>
<protein>
    <submittedName>
        <fullName evidence="2">Uncharacterized protein</fullName>
    </submittedName>
</protein>
<keyword evidence="3" id="KW-1185">Reference proteome</keyword>
<evidence type="ECO:0000313" key="3">
    <source>
        <dbReference type="Proteomes" id="UP001595075"/>
    </source>
</evidence>
<dbReference type="EMBL" id="JAZHXI010000003">
    <property type="protein sequence ID" value="KAL2073517.1"/>
    <property type="molecule type" value="Genomic_DNA"/>
</dbReference>
<feature type="region of interest" description="Disordered" evidence="1">
    <location>
        <begin position="1"/>
        <end position="134"/>
    </location>
</feature>
<proteinExistence type="predicted"/>
<feature type="compositionally biased region" description="Polar residues" evidence="1">
    <location>
        <begin position="17"/>
        <end position="26"/>
    </location>
</feature>
<feature type="compositionally biased region" description="Basic and acidic residues" evidence="1">
    <location>
        <begin position="113"/>
        <end position="123"/>
    </location>
</feature>
<gene>
    <name evidence="2" type="ORF">VTL71DRAFT_10843</name>
</gene>
<sequence>MSKATNTKLMDTEPGGENTQYESQDTFVREPKKSTGQLGANDDHEDAESDVHRASTKAARGEKTAENIRYGEAISEHGFGGETVGNSGSADNAGKGSLHKKSRTESIGQQMSSEERVKLERVRMGYGAGSGVGG</sequence>
<reference evidence="2 3" key="1">
    <citation type="journal article" date="2024" name="Commun. Biol.">
        <title>Comparative genomic analysis of thermophilic fungi reveals convergent evolutionary adaptations and gene losses.</title>
        <authorList>
            <person name="Steindorff A.S."/>
            <person name="Aguilar-Pontes M.V."/>
            <person name="Robinson A.J."/>
            <person name="Andreopoulos B."/>
            <person name="LaButti K."/>
            <person name="Kuo A."/>
            <person name="Mondo S."/>
            <person name="Riley R."/>
            <person name="Otillar R."/>
            <person name="Haridas S."/>
            <person name="Lipzen A."/>
            <person name="Grimwood J."/>
            <person name="Schmutz J."/>
            <person name="Clum A."/>
            <person name="Reid I.D."/>
            <person name="Moisan M.C."/>
            <person name="Butler G."/>
            <person name="Nguyen T.T.M."/>
            <person name="Dewar K."/>
            <person name="Conant G."/>
            <person name="Drula E."/>
            <person name="Henrissat B."/>
            <person name="Hansel C."/>
            <person name="Singer S."/>
            <person name="Hutchinson M.I."/>
            <person name="de Vries R.P."/>
            <person name="Natvig D.O."/>
            <person name="Powell A.J."/>
            <person name="Tsang A."/>
            <person name="Grigoriev I.V."/>
        </authorList>
    </citation>
    <scope>NUCLEOTIDE SEQUENCE [LARGE SCALE GENOMIC DNA]</scope>
    <source>
        <strain evidence="2 3">CBS 494.80</strain>
    </source>
</reference>